<feature type="transmembrane region" description="Helical" evidence="1">
    <location>
        <begin position="134"/>
        <end position="157"/>
    </location>
</feature>
<name>I0W7C1_9FLAO</name>
<protein>
    <recommendedName>
        <fullName evidence="4">Beta-carotene 15,15'-monooxygenase</fullName>
    </recommendedName>
</protein>
<feature type="transmembrane region" description="Helical" evidence="1">
    <location>
        <begin position="163"/>
        <end position="185"/>
    </location>
</feature>
<feature type="transmembrane region" description="Helical" evidence="1">
    <location>
        <begin position="205"/>
        <end position="238"/>
    </location>
</feature>
<evidence type="ECO:0008006" key="4">
    <source>
        <dbReference type="Google" id="ProtNLM"/>
    </source>
</evidence>
<keyword evidence="1" id="KW-1133">Transmembrane helix</keyword>
<organism evidence="2 3">
    <name type="scientific">Imtechella halotolerans K1</name>
    <dbReference type="NCBI Taxonomy" id="946077"/>
    <lineage>
        <taxon>Bacteria</taxon>
        <taxon>Pseudomonadati</taxon>
        <taxon>Bacteroidota</taxon>
        <taxon>Flavobacteriia</taxon>
        <taxon>Flavobacteriales</taxon>
        <taxon>Flavobacteriaceae</taxon>
        <taxon>Imtechella</taxon>
    </lineage>
</organism>
<dbReference type="AlphaFoldDB" id="I0W7C1"/>
<proteinExistence type="predicted"/>
<dbReference type="Proteomes" id="UP000005938">
    <property type="component" value="Unassembled WGS sequence"/>
</dbReference>
<gene>
    <name evidence="2" type="ORF">W5A_12306</name>
</gene>
<dbReference type="EMBL" id="AJJU01000037">
    <property type="protein sequence ID" value="EID72287.1"/>
    <property type="molecule type" value="Genomic_DNA"/>
</dbReference>
<evidence type="ECO:0000256" key="1">
    <source>
        <dbReference type="SAM" id="Phobius"/>
    </source>
</evidence>
<reference evidence="2 3" key="1">
    <citation type="journal article" date="2012" name="J. Bacteriol.">
        <title>Genome Sequence of the Halotolerant Bacterium Imtechella halotolerans K1T.</title>
        <authorList>
            <person name="Kumar S."/>
            <person name="Vikram S."/>
            <person name="Subramanian S."/>
            <person name="Raghava G.P."/>
            <person name="Pinnaka A.K."/>
        </authorList>
    </citation>
    <scope>NUCLEOTIDE SEQUENCE [LARGE SCALE GENOMIC DNA]</scope>
    <source>
        <strain evidence="2 3">K1</strain>
    </source>
</reference>
<dbReference type="RefSeq" id="WP_008241127.1">
    <property type="nucleotide sequence ID" value="NZ_AJJU01000037.1"/>
</dbReference>
<dbReference type="eggNOG" id="ENOG5033NFM">
    <property type="taxonomic scope" value="Bacteria"/>
</dbReference>
<accession>I0W7C1</accession>
<keyword evidence="1" id="KW-0472">Membrane</keyword>
<sequence length="254" mass="28329">MEETPQSYDPKNSYTASLTDILEYAFGIYKKTFGIITLVMLMVSILGVLFYFLLFPVIFGISLNDFFSLAGSNPESMELMLNNNKTFINSLLVGLLFATLLAPIQAGIMSICQKAGRGEIFGMGEVFSFYGSKYFGKIVSVTLLISLVSGLISWLLQMTGLNFLNFFFSAFINLFTVLSIPLIIFKEQNVNESITNSIIAVRQRFLITLGSVLIGTICAFIGIFLCGIGILFTIPFLYAVYYSVYHHIIDLEKQ</sequence>
<keyword evidence="1" id="KW-0812">Transmembrane</keyword>
<keyword evidence="3" id="KW-1185">Reference proteome</keyword>
<comment type="caution">
    <text evidence="2">The sequence shown here is derived from an EMBL/GenBank/DDBJ whole genome shotgun (WGS) entry which is preliminary data.</text>
</comment>
<evidence type="ECO:0000313" key="2">
    <source>
        <dbReference type="EMBL" id="EID72287.1"/>
    </source>
</evidence>
<dbReference type="OrthoDB" id="1331669at2"/>
<feature type="transmembrane region" description="Helical" evidence="1">
    <location>
        <begin position="87"/>
        <end position="113"/>
    </location>
</feature>
<evidence type="ECO:0000313" key="3">
    <source>
        <dbReference type="Proteomes" id="UP000005938"/>
    </source>
</evidence>
<feature type="transmembrane region" description="Helical" evidence="1">
    <location>
        <begin position="33"/>
        <end position="59"/>
    </location>
</feature>